<dbReference type="PANTHER" id="PTHR33619">
    <property type="entry name" value="POLYSACCHARIDE EXPORT PROTEIN GFCE-RELATED"/>
    <property type="match status" value="1"/>
</dbReference>
<feature type="domain" description="Polysaccharide export protein N-terminal" evidence="2">
    <location>
        <begin position="4"/>
        <end position="78"/>
    </location>
</feature>
<evidence type="ECO:0000256" key="1">
    <source>
        <dbReference type="ARBA" id="ARBA00022729"/>
    </source>
</evidence>
<evidence type="ECO:0000259" key="2">
    <source>
        <dbReference type="Pfam" id="PF02563"/>
    </source>
</evidence>
<proteinExistence type="predicted"/>
<dbReference type="InterPro" id="IPR019554">
    <property type="entry name" value="Soluble_ligand-bd"/>
</dbReference>
<accession>A0A246JND4</accession>
<name>A0A246JND4_9SPHN</name>
<dbReference type="AlphaFoldDB" id="A0A246JND4"/>
<dbReference type="Pfam" id="PF02563">
    <property type="entry name" value="Poly_export"/>
    <property type="match status" value="1"/>
</dbReference>
<dbReference type="PANTHER" id="PTHR33619:SF3">
    <property type="entry name" value="POLYSACCHARIDE EXPORT PROTEIN GFCE-RELATED"/>
    <property type="match status" value="1"/>
</dbReference>
<dbReference type="InterPro" id="IPR049712">
    <property type="entry name" value="Poly_export"/>
</dbReference>
<sequence>MLTSDGYRIGPFDRIIVDVFGFPDLMRREIQVDASGRFSVPMAGEIHALGLTPAEAAAQVADRLKAGHVRDPQVSVNLDESISRFVTVDGQVTQPGNYPAVTDMTLTRAIAAAKGANEFAKLDDVVIFRTVGDQRMAALYNLRAIRRGVYADPKVYPFDTIVVGDSPGRRIFRDFLTAAPLLISPLVAVLDNR</sequence>
<protein>
    <submittedName>
        <fullName evidence="4">Transposase</fullName>
    </submittedName>
</protein>
<evidence type="ECO:0000313" key="5">
    <source>
        <dbReference type="Proteomes" id="UP000197361"/>
    </source>
</evidence>
<comment type="caution">
    <text evidence="4">The sequence shown here is derived from an EMBL/GenBank/DDBJ whole genome shotgun (WGS) entry which is preliminary data.</text>
</comment>
<dbReference type="GO" id="GO:0015159">
    <property type="term" value="F:polysaccharide transmembrane transporter activity"/>
    <property type="evidence" value="ECO:0007669"/>
    <property type="project" value="InterPro"/>
</dbReference>
<dbReference type="Gene3D" id="3.30.1950.10">
    <property type="entry name" value="wza like domain"/>
    <property type="match status" value="1"/>
</dbReference>
<feature type="domain" description="Soluble ligand binding" evidence="3">
    <location>
        <begin position="86"/>
        <end position="136"/>
    </location>
</feature>
<dbReference type="Proteomes" id="UP000197361">
    <property type="component" value="Unassembled WGS sequence"/>
</dbReference>
<dbReference type="EMBL" id="NISK01000005">
    <property type="protein sequence ID" value="OWQ94136.1"/>
    <property type="molecule type" value="Genomic_DNA"/>
</dbReference>
<keyword evidence="1" id="KW-0732">Signal</keyword>
<dbReference type="InterPro" id="IPR003715">
    <property type="entry name" value="Poly_export_N"/>
</dbReference>
<evidence type="ECO:0000259" key="3">
    <source>
        <dbReference type="Pfam" id="PF10531"/>
    </source>
</evidence>
<keyword evidence="5" id="KW-1185">Reference proteome</keyword>
<organism evidence="4 5">
    <name type="scientific">Sphingopyxis bauzanensis</name>
    <dbReference type="NCBI Taxonomy" id="651663"/>
    <lineage>
        <taxon>Bacteria</taxon>
        <taxon>Pseudomonadati</taxon>
        <taxon>Pseudomonadota</taxon>
        <taxon>Alphaproteobacteria</taxon>
        <taxon>Sphingomonadales</taxon>
        <taxon>Sphingomonadaceae</taxon>
        <taxon>Sphingopyxis</taxon>
    </lineage>
</organism>
<dbReference type="Pfam" id="PF10531">
    <property type="entry name" value="SLBB"/>
    <property type="match status" value="1"/>
</dbReference>
<gene>
    <name evidence="4" type="ORF">CDQ92_19000</name>
</gene>
<dbReference type="Gene3D" id="3.10.560.10">
    <property type="entry name" value="Outer membrane lipoprotein wza domain like"/>
    <property type="match status" value="1"/>
</dbReference>
<evidence type="ECO:0000313" key="4">
    <source>
        <dbReference type="EMBL" id="OWQ94136.1"/>
    </source>
</evidence>
<reference evidence="4 5" key="1">
    <citation type="journal article" date="2010" name="Int. J. Syst. Evol. Microbiol.">
        <title>Sphingopyxis bauzanensis sp. nov., a psychrophilic bacterium isolated from soil.</title>
        <authorList>
            <person name="Zhang D.C."/>
            <person name="Liu H.C."/>
            <person name="Xin Y.H."/>
            <person name="Zhou Y.G."/>
            <person name="Schinner F."/>
            <person name="Margesin R."/>
        </authorList>
    </citation>
    <scope>NUCLEOTIDE SEQUENCE [LARGE SCALE GENOMIC DNA]</scope>
    <source>
        <strain evidence="4 5">DSM 22271</strain>
    </source>
</reference>